<dbReference type="SUPFAM" id="SSF52540">
    <property type="entry name" value="P-loop containing nucleoside triphosphate hydrolases"/>
    <property type="match status" value="1"/>
</dbReference>
<keyword evidence="1" id="KW-0547">Nucleotide-binding</keyword>
<dbReference type="PROSITE" id="PS50045">
    <property type="entry name" value="SIGMA54_INTERACT_4"/>
    <property type="match status" value="1"/>
</dbReference>
<dbReference type="PANTHER" id="PTHR32071">
    <property type="entry name" value="TRANSCRIPTIONAL REGULATORY PROTEIN"/>
    <property type="match status" value="1"/>
</dbReference>
<dbReference type="SUPFAM" id="SSF46689">
    <property type="entry name" value="Homeodomain-like"/>
    <property type="match status" value="1"/>
</dbReference>
<dbReference type="InterPro" id="IPR025943">
    <property type="entry name" value="Sigma_54_int_dom_ATP-bd_2"/>
</dbReference>
<accession>A0A934QFG0</accession>
<dbReference type="InterPro" id="IPR027417">
    <property type="entry name" value="P-loop_NTPase"/>
</dbReference>
<dbReference type="Gene3D" id="1.10.10.60">
    <property type="entry name" value="Homeodomain-like"/>
    <property type="match status" value="1"/>
</dbReference>
<dbReference type="GO" id="GO:0005524">
    <property type="term" value="F:ATP binding"/>
    <property type="evidence" value="ECO:0007669"/>
    <property type="project" value="UniProtKB-KW"/>
</dbReference>
<dbReference type="Pfam" id="PF02954">
    <property type="entry name" value="HTH_8"/>
    <property type="match status" value="1"/>
</dbReference>
<dbReference type="InterPro" id="IPR009057">
    <property type="entry name" value="Homeodomain-like_sf"/>
</dbReference>
<dbReference type="AlphaFoldDB" id="A0A934QFG0"/>
<keyword evidence="5" id="KW-0010">Activator</keyword>
<dbReference type="InterPro" id="IPR003593">
    <property type="entry name" value="AAA+_ATPase"/>
</dbReference>
<dbReference type="PANTHER" id="PTHR32071:SF113">
    <property type="entry name" value="ALGINATE BIOSYNTHESIS TRANSCRIPTIONAL REGULATORY PROTEIN ALGB"/>
    <property type="match status" value="1"/>
</dbReference>
<dbReference type="CDD" id="cd00009">
    <property type="entry name" value="AAA"/>
    <property type="match status" value="1"/>
</dbReference>
<keyword evidence="2" id="KW-0067">ATP-binding</keyword>
<dbReference type="PRINTS" id="PR01590">
    <property type="entry name" value="HTHFIS"/>
</dbReference>
<evidence type="ECO:0000256" key="3">
    <source>
        <dbReference type="ARBA" id="ARBA00023012"/>
    </source>
</evidence>
<dbReference type="Pfam" id="PF25601">
    <property type="entry name" value="AAA_lid_14"/>
    <property type="match status" value="1"/>
</dbReference>
<dbReference type="InterPro" id="IPR011006">
    <property type="entry name" value="CheY-like_superfamily"/>
</dbReference>
<dbReference type="GO" id="GO:0000160">
    <property type="term" value="P:phosphorelay signal transduction system"/>
    <property type="evidence" value="ECO:0007669"/>
    <property type="project" value="UniProtKB-KW"/>
</dbReference>
<dbReference type="InterPro" id="IPR058031">
    <property type="entry name" value="AAA_lid_NorR"/>
</dbReference>
<dbReference type="SUPFAM" id="SSF52172">
    <property type="entry name" value="CheY-like"/>
    <property type="match status" value="1"/>
</dbReference>
<sequence>MNDQKPCLLIVDDDPGLRKQLRWAFDGHTVDLAEDRRSALAAHARNPSDVVLLDLGMPPDVDGPSEGLATLQEILDRAPHTKVIVMTGQRERAYALKAIALGAYDYYEKPVQLEEIALIVDRAFRLAALEAENRSLQENAGAAVDGVITCNPAMQATCQQIARFARADLSVLIVGESGTGKELLARGLHQMAGGTRKGEYVGLNCAAIPENLLESELFGYEKGAFTGAHKTNPGRIEQAQNGTLMLDELGDLSLPLQVKLLRVLQERSFERVGGRKSIPFDTRIVSATNRDLTAMVAEGTFREDLYFRLAEAVVHVPALRERPEDILLIAQHFLAQWCQEQKLAARSFSAEALEALNNHTWPGNVRELQSRIKRAAVAADRVITAEDLGLAAAPVIDVESLKTIRGRAEREAVRRALAQSEGNISEAARLLDVSRPTLYQLLREQGLR</sequence>
<feature type="domain" description="Sigma-54 factor interaction" evidence="8">
    <location>
        <begin position="147"/>
        <end position="377"/>
    </location>
</feature>
<organism evidence="10 11">
    <name type="scientific">Rhodovibrio salinarum</name>
    <dbReference type="NCBI Taxonomy" id="1087"/>
    <lineage>
        <taxon>Bacteria</taxon>
        <taxon>Pseudomonadati</taxon>
        <taxon>Pseudomonadota</taxon>
        <taxon>Alphaproteobacteria</taxon>
        <taxon>Rhodospirillales</taxon>
        <taxon>Rhodovibrionaceae</taxon>
        <taxon>Rhodovibrio</taxon>
    </lineage>
</organism>
<dbReference type="Pfam" id="PF00072">
    <property type="entry name" value="Response_reg"/>
    <property type="match status" value="1"/>
</dbReference>
<dbReference type="InterPro" id="IPR001789">
    <property type="entry name" value="Sig_transdc_resp-reg_receiver"/>
</dbReference>
<evidence type="ECO:0000256" key="4">
    <source>
        <dbReference type="ARBA" id="ARBA00023015"/>
    </source>
</evidence>
<dbReference type="Gene3D" id="3.40.50.300">
    <property type="entry name" value="P-loop containing nucleotide triphosphate hydrolases"/>
    <property type="match status" value="1"/>
</dbReference>
<evidence type="ECO:0000256" key="2">
    <source>
        <dbReference type="ARBA" id="ARBA00022840"/>
    </source>
</evidence>
<dbReference type="GO" id="GO:0006355">
    <property type="term" value="P:regulation of DNA-templated transcription"/>
    <property type="evidence" value="ECO:0007669"/>
    <property type="project" value="InterPro"/>
</dbReference>
<dbReference type="SMART" id="SM00382">
    <property type="entry name" value="AAA"/>
    <property type="match status" value="1"/>
</dbReference>
<protein>
    <submittedName>
        <fullName evidence="10">Sigma-54-dependent Fis family transcriptional regulator</fullName>
    </submittedName>
</protein>
<feature type="modified residue" description="4-aspartylphosphate" evidence="7">
    <location>
        <position position="54"/>
    </location>
</feature>
<reference evidence="10" key="2">
    <citation type="journal article" date="2020" name="Microorganisms">
        <title>Osmotic Adaptation and Compatible Solute Biosynthesis of Phototrophic Bacteria as Revealed from Genome Analyses.</title>
        <authorList>
            <person name="Imhoff J.F."/>
            <person name="Rahn T."/>
            <person name="Kunzel S."/>
            <person name="Keller A."/>
            <person name="Neulinger S.C."/>
        </authorList>
    </citation>
    <scope>NUCLEOTIDE SEQUENCE</scope>
    <source>
        <strain evidence="10">DSM 9154</strain>
    </source>
</reference>
<dbReference type="InterPro" id="IPR002078">
    <property type="entry name" value="Sigma_54_int"/>
</dbReference>
<gene>
    <name evidence="10" type="primary">prsR</name>
    <name evidence="10" type="ORF">CKO21_02180</name>
</gene>
<evidence type="ECO:0000256" key="5">
    <source>
        <dbReference type="ARBA" id="ARBA00023159"/>
    </source>
</evidence>
<evidence type="ECO:0000256" key="7">
    <source>
        <dbReference type="PROSITE-ProRule" id="PRU00169"/>
    </source>
</evidence>
<reference evidence="10" key="1">
    <citation type="submission" date="2017-08" db="EMBL/GenBank/DDBJ databases">
        <authorList>
            <person name="Imhoff J.F."/>
            <person name="Rahn T."/>
            <person name="Kuenzel S."/>
            <person name="Neulinger S.C."/>
        </authorList>
    </citation>
    <scope>NUCLEOTIDE SEQUENCE</scope>
    <source>
        <strain evidence="10">DSM 9154</strain>
    </source>
</reference>
<dbReference type="PROSITE" id="PS50110">
    <property type="entry name" value="RESPONSE_REGULATORY"/>
    <property type="match status" value="1"/>
</dbReference>
<keyword evidence="3" id="KW-0902">Two-component regulatory system</keyword>
<name>A0A934QFG0_9PROT</name>
<evidence type="ECO:0000313" key="10">
    <source>
        <dbReference type="EMBL" id="MBK1696052.1"/>
    </source>
</evidence>
<keyword evidence="6" id="KW-0804">Transcription</keyword>
<dbReference type="NCBIfam" id="TIGR02915">
    <property type="entry name" value="PEP_resp_reg"/>
    <property type="match status" value="1"/>
</dbReference>
<keyword evidence="11" id="KW-1185">Reference proteome</keyword>
<evidence type="ECO:0000256" key="1">
    <source>
        <dbReference type="ARBA" id="ARBA00022741"/>
    </source>
</evidence>
<dbReference type="InterPro" id="IPR002197">
    <property type="entry name" value="HTH_Fis"/>
</dbReference>
<dbReference type="SMART" id="SM00448">
    <property type="entry name" value="REC"/>
    <property type="match status" value="1"/>
</dbReference>
<feature type="domain" description="Response regulatory" evidence="9">
    <location>
        <begin position="7"/>
        <end position="124"/>
    </location>
</feature>
<evidence type="ECO:0000256" key="6">
    <source>
        <dbReference type="ARBA" id="ARBA00023163"/>
    </source>
</evidence>
<evidence type="ECO:0000259" key="8">
    <source>
        <dbReference type="PROSITE" id="PS50045"/>
    </source>
</evidence>
<dbReference type="Proteomes" id="UP000778970">
    <property type="component" value="Unassembled WGS sequence"/>
</dbReference>
<comment type="caution">
    <text evidence="10">The sequence shown here is derived from an EMBL/GenBank/DDBJ whole genome shotgun (WGS) entry which is preliminary data.</text>
</comment>
<dbReference type="PROSITE" id="PS00676">
    <property type="entry name" value="SIGMA54_INTERACT_2"/>
    <property type="match status" value="1"/>
</dbReference>
<evidence type="ECO:0000313" key="11">
    <source>
        <dbReference type="Proteomes" id="UP000778970"/>
    </source>
</evidence>
<dbReference type="InterPro" id="IPR014264">
    <property type="entry name" value="PEP-CTERM_resp_reg"/>
</dbReference>
<dbReference type="EMBL" id="NRRE01000009">
    <property type="protein sequence ID" value="MBK1696052.1"/>
    <property type="molecule type" value="Genomic_DNA"/>
</dbReference>
<dbReference type="Pfam" id="PF00158">
    <property type="entry name" value="Sigma54_activat"/>
    <property type="match status" value="1"/>
</dbReference>
<dbReference type="GO" id="GO:0043565">
    <property type="term" value="F:sequence-specific DNA binding"/>
    <property type="evidence" value="ECO:0007669"/>
    <property type="project" value="InterPro"/>
</dbReference>
<keyword evidence="7" id="KW-0597">Phosphoprotein</keyword>
<proteinExistence type="predicted"/>
<dbReference type="InterPro" id="IPR025662">
    <property type="entry name" value="Sigma_54_int_dom_ATP-bd_1"/>
</dbReference>
<dbReference type="RefSeq" id="WP_027289922.1">
    <property type="nucleotide sequence ID" value="NZ_NRRE01000009.1"/>
</dbReference>
<keyword evidence="4" id="KW-0805">Transcription regulation</keyword>
<dbReference type="PROSITE" id="PS00675">
    <property type="entry name" value="SIGMA54_INTERACT_1"/>
    <property type="match status" value="1"/>
</dbReference>
<dbReference type="Gene3D" id="1.10.8.60">
    <property type="match status" value="1"/>
</dbReference>
<dbReference type="Gene3D" id="3.40.50.2300">
    <property type="match status" value="1"/>
</dbReference>
<evidence type="ECO:0000259" key="9">
    <source>
        <dbReference type="PROSITE" id="PS50110"/>
    </source>
</evidence>
<dbReference type="FunFam" id="3.40.50.300:FF:000006">
    <property type="entry name" value="DNA-binding transcriptional regulator NtrC"/>
    <property type="match status" value="1"/>
</dbReference>